<dbReference type="InterPro" id="IPR050425">
    <property type="entry name" value="NAD(P)_dehydrat-like"/>
</dbReference>
<dbReference type="Gene3D" id="3.40.50.720">
    <property type="entry name" value="NAD(P)-binding Rossmann-like Domain"/>
    <property type="match status" value="1"/>
</dbReference>
<dbReference type="GO" id="GO:0016616">
    <property type="term" value="F:oxidoreductase activity, acting on the CH-OH group of donors, NAD or NADP as acceptor"/>
    <property type="evidence" value="ECO:0007669"/>
    <property type="project" value="TreeGrafter"/>
</dbReference>
<dbReference type="SUPFAM" id="SSF51735">
    <property type="entry name" value="NAD(P)-binding Rossmann-fold domains"/>
    <property type="match status" value="1"/>
</dbReference>
<dbReference type="EMBL" id="GBRH01178568">
    <property type="protein sequence ID" value="JAE19328.1"/>
    <property type="molecule type" value="Transcribed_RNA"/>
</dbReference>
<dbReference type="InterPro" id="IPR036291">
    <property type="entry name" value="NAD(P)-bd_dom_sf"/>
</dbReference>
<dbReference type="Pfam" id="PF01370">
    <property type="entry name" value="Epimerase"/>
    <property type="match status" value="1"/>
</dbReference>
<evidence type="ECO:0000259" key="2">
    <source>
        <dbReference type="Pfam" id="PF01370"/>
    </source>
</evidence>
<reference evidence="3" key="2">
    <citation type="journal article" date="2015" name="Data Brief">
        <title>Shoot transcriptome of the giant reed, Arundo donax.</title>
        <authorList>
            <person name="Barrero R.A."/>
            <person name="Guerrero F.D."/>
            <person name="Moolhuijzen P."/>
            <person name="Goolsby J.A."/>
            <person name="Tidwell J."/>
            <person name="Bellgard S.E."/>
            <person name="Bellgard M.I."/>
        </authorList>
    </citation>
    <scope>NUCLEOTIDE SEQUENCE</scope>
    <source>
        <tissue evidence="3">Shoot tissue taken approximately 20 cm above the soil surface</tissue>
    </source>
</reference>
<dbReference type="PANTHER" id="PTHR10366:SF807">
    <property type="entry name" value="NAD-DEPENDENT EPIMERASE_DEHYDRATASE DOMAIN-CONTAINING PROTEIN"/>
    <property type="match status" value="1"/>
</dbReference>
<feature type="domain" description="NAD-dependent epimerase/dehydratase" evidence="2">
    <location>
        <begin position="27"/>
        <end position="117"/>
    </location>
</feature>
<organism evidence="3">
    <name type="scientific">Arundo donax</name>
    <name type="common">Giant reed</name>
    <name type="synonym">Donax arundinaceus</name>
    <dbReference type="NCBI Taxonomy" id="35708"/>
    <lineage>
        <taxon>Eukaryota</taxon>
        <taxon>Viridiplantae</taxon>
        <taxon>Streptophyta</taxon>
        <taxon>Embryophyta</taxon>
        <taxon>Tracheophyta</taxon>
        <taxon>Spermatophyta</taxon>
        <taxon>Magnoliopsida</taxon>
        <taxon>Liliopsida</taxon>
        <taxon>Poales</taxon>
        <taxon>Poaceae</taxon>
        <taxon>PACMAD clade</taxon>
        <taxon>Arundinoideae</taxon>
        <taxon>Arundineae</taxon>
        <taxon>Arundo</taxon>
    </lineage>
</organism>
<accession>A0A0A9GF68</accession>
<evidence type="ECO:0000256" key="1">
    <source>
        <dbReference type="ARBA" id="ARBA00023002"/>
    </source>
</evidence>
<dbReference type="AlphaFoldDB" id="A0A0A9GF68"/>
<sequence>MAAVEFTKKILSPDAVVDETSFSNPELCEKAKEWYVLSKTLAEQTAWKFSKENGIDLVTINPGVVIGPLLQPTLNTSSQIILYLISGSSVYLNYSLGWVNVQDVALAHVLAFETPSATGRYCTVDKVLHFSEVVKIIHDMYPSLPVPDKCADDQPFAPAYLVSRDKIRSLGVELTPFETSLRETIECLKEKGFVSNSASKSFQFHPSILE</sequence>
<proteinExistence type="predicted"/>
<protein>
    <recommendedName>
        <fullName evidence="2">NAD-dependent epimerase/dehydratase domain-containing protein</fullName>
    </recommendedName>
</protein>
<dbReference type="PANTHER" id="PTHR10366">
    <property type="entry name" value="NAD DEPENDENT EPIMERASE/DEHYDRATASE"/>
    <property type="match status" value="1"/>
</dbReference>
<dbReference type="FunFam" id="3.40.50.720:FF:000085">
    <property type="entry name" value="Dihydroflavonol reductase"/>
    <property type="match status" value="1"/>
</dbReference>
<evidence type="ECO:0000313" key="3">
    <source>
        <dbReference type="EMBL" id="JAE19328.1"/>
    </source>
</evidence>
<reference evidence="3" key="1">
    <citation type="submission" date="2014-09" db="EMBL/GenBank/DDBJ databases">
        <authorList>
            <person name="Magalhaes I.L.F."/>
            <person name="Oliveira U."/>
            <person name="Santos F.R."/>
            <person name="Vidigal T.H.D.A."/>
            <person name="Brescovit A.D."/>
            <person name="Santos A.J."/>
        </authorList>
    </citation>
    <scope>NUCLEOTIDE SEQUENCE</scope>
    <source>
        <tissue evidence="3">Shoot tissue taken approximately 20 cm above the soil surface</tissue>
    </source>
</reference>
<name>A0A0A9GF68_ARUDO</name>
<keyword evidence="1" id="KW-0560">Oxidoreductase</keyword>
<dbReference type="InterPro" id="IPR001509">
    <property type="entry name" value="Epimerase_deHydtase"/>
</dbReference>